<proteinExistence type="predicted"/>
<organism evidence="2">
    <name type="scientific">marine sediment metagenome</name>
    <dbReference type="NCBI Taxonomy" id="412755"/>
    <lineage>
        <taxon>unclassified sequences</taxon>
        <taxon>metagenomes</taxon>
        <taxon>ecological metagenomes</taxon>
    </lineage>
</organism>
<evidence type="ECO:0000313" key="2">
    <source>
        <dbReference type="EMBL" id="KKL23517.1"/>
    </source>
</evidence>
<dbReference type="AlphaFoldDB" id="A0A0F9CAV3"/>
<feature type="non-terminal residue" evidence="2">
    <location>
        <position position="226"/>
    </location>
</feature>
<protein>
    <submittedName>
        <fullName evidence="2">Uncharacterized protein</fullName>
    </submittedName>
</protein>
<gene>
    <name evidence="2" type="ORF">LCGC14_2424600</name>
</gene>
<sequence length="226" mass="23213">MPDPRLERLRAQLRERESREAFAAVSPLEQFSQAQGPGVGGPGVPATLSPEQQAIEEQMEQSRVETLKSFGVGPEGTGLGGALLGGAKRGVRNIILTPLARLNQQLGKLPSPPPIFGERPDIGAQGDAMLEGIERQKEAEAAVDVPLIPQLASGLAEFGTEMAIAPGASKLMALRAPRAATAGGRIATAATGEAAKFGALEGGLSVLEGEPLAEAARRTRTGAAAG</sequence>
<name>A0A0F9CAV3_9ZZZZ</name>
<reference evidence="2" key="1">
    <citation type="journal article" date="2015" name="Nature">
        <title>Complex archaea that bridge the gap between prokaryotes and eukaryotes.</title>
        <authorList>
            <person name="Spang A."/>
            <person name="Saw J.H."/>
            <person name="Jorgensen S.L."/>
            <person name="Zaremba-Niedzwiedzka K."/>
            <person name="Martijn J."/>
            <person name="Lind A.E."/>
            <person name="van Eijk R."/>
            <person name="Schleper C."/>
            <person name="Guy L."/>
            <person name="Ettema T.J."/>
        </authorList>
    </citation>
    <scope>NUCLEOTIDE SEQUENCE</scope>
</reference>
<comment type="caution">
    <text evidence="2">The sequence shown here is derived from an EMBL/GenBank/DDBJ whole genome shotgun (WGS) entry which is preliminary data.</text>
</comment>
<dbReference type="EMBL" id="LAZR01036946">
    <property type="protein sequence ID" value="KKL23517.1"/>
    <property type="molecule type" value="Genomic_DNA"/>
</dbReference>
<accession>A0A0F9CAV3</accession>
<evidence type="ECO:0000256" key="1">
    <source>
        <dbReference type="SAM" id="MobiDB-lite"/>
    </source>
</evidence>
<feature type="region of interest" description="Disordered" evidence="1">
    <location>
        <begin position="25"/>
        <end position="48"/>
    </location>
</feature>